<sequence>MPTSPVRVFLFLSSYFPLFLIFSVLWYQKHFWLSLWVGIASLLSLLFSIVYFVYAYKTFSDTTVKVTKVARKDEASMGYIASYLIPFVTFSIDNDKGQILIPQVLALVVFLLVLLIVYVSSNMIYINPMLNMLGFHLYAIEIEGSSELEYYYLARKRVVRGELITYIRLSDDIFFEH</sequence>
<dbReference type="RefSeq" id="WP_151755976.1">
    <property type="nucleotide sequence ID" value="NZ_BKZW01000001.1"/>
</dbReference>
<evidence type="ECO:0000313" key="2">
    <source>
        <dbReference type="EMBL" id="GER88042.1"/>
    </source>
</evidence>
<feature type="transmembrane region" description="Helical" evidence="1">
    <location>
        <begin position="33"/>
        <end position="54"/>
    </location>
</feature>
<keyword evidence="3" id="KW-1185">Reference proteome</keyword>
<evidence type="ECO:0000256" key="1">
    <source>
        <dbReference type="SAM" id="Phobius"/>
    </source>
</evidence>
<comment type="caution">
    <text evidence="2">The sequence shown here is derived from an EMBL/GenBank/DDBJ whole genome shotgun (WGS) entry which is preliminary data.</text>
</comment>
<keyword evidence="1" id="KW-0472">Membrane</keyword>
<evidence type="ECO:0000313" key="3">
    <source>
        <dbReference type="Proteomes" id="UP000326912"/>
    </source>
</evidence>
<protein>
    <submittedName>
        <fullName evidence="2">Uncharacterized protein</fullName>
    </submittedName>
</protein>
<name>A0A5J4KLR5_9CHLR</name>
<accession>A0A5J4KLR5</accession>
<reference evidence="2 3" key="1">
    <citation type="submission" date="2019-10" db="EMBL/GenBank/DDBJ databases">
        <title>Dictyobacter vulcani sp. nov., within the class Ktedonobacteria, isolated from soil of volcanic Mt. Zao.</title>
        <authorList>
            <person name="Zheng Y."/>
            <person name="Wang C.M."/>
            <person name="Sakai Y."/>
            <person name="Abe K."/>
            <person name="Yokota A."/>
            <person name="Yabe S."/>
        </authorList>
    </citation>
    <scope>NUCLEOTIDE SEQUENCE [LARGE SCALE GENOMIC DNA]</scope>
    <source>
        <strain evidence="2 3">W12</strain>
    </source>
</reference>
<dbReference type="AlphaFoldDB" id="A0A5J4KLR5"/>
<feature type="transmembrane region" description="Helical" evidence="1">
    <location>
        <begin position="7"/>
        <end position="27"/>
    </location>
</feature>
<gene>
    <name evidence="2" type="ORF">KDW_22040</name>
</gene>
<feature type="transmembrane region" description="Helical" evidence="1">
    <location>
        <begin position="75"/>
        <end position="92"/>
    </location>
</feature>
<feature type="transmembrane region" description="Helical" evidence="1">
    <location>
        <begin position="104"/>
        <end position="126"/>
    </location>
</feature>
<keyword evidence="1" id="KW-0812">Transmembrane</keyword>
<keyword evidence="1" id="KW-1133">Transmembrane helix</keyword>
<dbReference type="Proteomes" id="UP000326912">
    <property type="component" value="Unassembled WGS sequence"/>
</dbReference>
<organism evidence="2 3">
    <name type="scientific">Dictyobacter vulcani</name>
    <dbReference type="NCBI Taxonomy" id="2607529"/>
    <lineage>
        <taxon>Bacteria</taxon>
        <taxon>Bacillati</taxon>
        <taxon>Chloroflexota</taxon>
        <taxon>Ktedonobacteria</taxon>
        <taxon>Ktedonobacterales</taxon>
        <taxon>Dictyobacteraceae</taxon>
        <taxon>Dictyobacter</taxon>
    </lineage>
</organism>
<dbReference type="EMBL" id="BKZW01000001">
    <property type="protein sequence ID" value="GER88042.1"/>
    <property type="molecule type" value="Genomic_DNA"/>
</dbReference>
<proteinExistence type="predicted"/>